<sequence>MDLNKKVLFGQFQDAEVELADYKEVKEIDFPGAGKLKAVENSKILYFHLKVKRLSGEYTNHIINAYIFGLACDENFSYCYSLDFGKREPEEGIIIGEGEKDFYVAGSVPENEKLDYAVFYYVFYGKETTGASPGSIFYFAKFRISGK</sequence>
<dbReference type="HOGENOM" id="CLU_1763794_0_0_2"/>
<dbReference type="PaxDb" id="589924-Ferp_0955"/>
<dbReference type="AlphaFoldDB" id="D3RXA7"/>
<dbReference type="EMBL" id="CP001899">
    <property type="protein sequence ID" value="ADC65120.1"/>
    <property type="molecule type" value="Genomic_DNA"/>
</dbReference>
<accession>D3RXA7</accession>
<dbReference type="KEGG" id="fpl:Ferp_0955"/>
<reference evidence="2" key="1">
    <citation type="submission" date="2010-02" db="EMBL/GenBank/DDBJ databases">
        <title>Complete sequence of Ferroglobus placidus DSM 10642.</title>
        <authorList>
            <consortium name="US DOE Joint Genome Institute"/>
            <person name="Lucas S."/>
            <person name="Copeland A."/>
            <person name="Lapidus A."/>
            <person name="Cheng J.-F."/>
            <person name="Bruce D."/>
            <person name="Goodwin L."/>
            <person name="Pitluck S."/>
            <person name="Saunders E."/>
            <person name="Brettin T."/>
            <person name="Detter J.C."/>
            <person name="Han C."/>
            <person name="Tapia R."/>
            <person name="Larimer F."/>
            <person name="Land M."/>
            <person name="Hauser L."/>
            <person name="Kyrpides N."/>
            <person name="Ivanova N."/>
            <person name="Holmes D."/>
            <person name="Lovley D."/>
            <person name="Kyrpides N."/>
            <person name="Anderson I.J."/>
            <person name="Woyke T."/>
        </authorList>
    </citation>
    <scope>NUCLEOTIDE SEQUENCE [LARGE SCALE GENOMIC DNA]</scope>
    <source>
        <strain evidence="2">DSM 10642 / AEDII12DO</strain>
    </source>
</reference>
<evidence type="ECO:0000313" key="1">
    <source>
        <dbReference type="EMBL" id="ADC65120.1"/>
    </source>
</evidence>
<evidence type="ECO:0000313" key="2">
    <source>
        <dbReference type="Proteomes" id="UP000002613"/>
    </source>
</evidence>
<dbReference type="Proteomes" id="UP000002613">
    <property type="component" value="Chromosome"/>
</dbReference>
<gene>
    <name evidence="1" type="ordered locus">Ferp_0955</name>
</gene>
<organism evidence="1 2">
    <name type="scientific">Ferroglobus placidus (strain DSM 10642 / AEDII12DO)</name>
    <dbReference type="NCBI Taxonomy" id="589924"/>
    <lineage>
        <taxon>Archaea</taxon>
        <taxon>Methanobacteriati</taxon>
        <taxon>Methanobacteriota</taxon>
        <taxon>Archaeoglobi</taxon>
        <taxon>Archaeoglobales</taxon>
        <taxon>Archaeoglobaceae</taxon>
        <taxon>Ferroglobus</taxon>
    </lineage>
</organism>
<keyword evidence="2" id="KW-1185">Reference proteome</keyword>
<name>D3RXA7_FERPA</name>
<protein>
    <submittedName>
        <fullName evidence="1">Uncharacterized protein</fullName>
    </submittedName>
</protein>
<reference evidence="1 2" key="2">
    <citation type="journal article" date="2011" name="Stand. Genomic Sci.">
        <title>Complete genome sequence of Ferroglobus placidus AEDII12DO.</title>
        <authorList>
            <person name="Anderson I."/>
            <person name="Risso C."/>
            <person name="Holmes D."/>
            <person name="Lucas S."/>
            <person name="Copeland A."/>
            <person name="Lapidus A."/>
            <person name="Cheng J.F."/>
            <person name="Bruce D."/>
            <person name="Goodwin L."/>
            <person name="Pitluck S."/>
            <person name="Saunders E."/>
            <person name="Brettin T."/>
            <person name="Detter J.C."/>
            <person name="Han C."/>
            <person name="Tapia R."/>
            <person name="Larimer F."/>
            <person name="Land M."/>
            <person name="Hauser L."/>
            <person name="Woyke T."/>
            <person name="Lovley D."/>
            <person name="Kyrpides N."/>
            <person name="Ivanova N."/>
        </authorList>
    </citation>
    <scope>NUCLEOTIDE SEQUENCE [LARGE SCALE GENOMIC DNA]</scope>
    <source>
        <strain evidence="2">DSM 10642 / AEDII12DO</strain>
    </source>
</reference>
<proteinExistence type="predicted"/>